<keyword evidence="8" id="KW-0547">Nucleotide-binding</keyword>
<dbReference type="SMART" id="SM00304">
    <property type="entry name" value="HAMP"/>
    <property type="match status" value="1"/>
</dbReference>
<evidence type="ECO:0000256" key="10">
    <source>
        <dbReference type="ARBA" id="ARBA00022840"/>
    </source>
</evidence>
<keyword evidence="12" id="KW-0902">Two-component regulatory system</keyword>
<evidence type="ECO:0000256" key="8">
    <source>
        <dbReference type="ARBA" id="ARBA00022741"/>
    </source>
</evidence>
<keyword evidence="6" id="KW-0808">Transferase</keyword>
<dbReference type="InterPro" id="IPR003661">
    <property type="entry name" value="HisK_dim/P_dom"/>
</dbReference>
<dbReference type="InterPro" id="IPR003660">
    <property type="entry name" value="HAMP_dom"/>
</dbReference>
<keyword evidence="4" id="KW-1003">Cell membrane</keyword>
<keyword evidence="7 14" id="KW-0812">Transmembrane</keyword>
<keyword evidence="11 14" id="KW-1133">Transmembrane helix</keyword>
<evidence type="ECO:0000256" key="6">
    <source>
        <dbReference type="ARBA" id="ARBA00022679"/>
    </source>
</evidence>
<name>A0A2T4PWU5_9STAP</name>
<evidence type="ECO:0000256" key="12">
    <source>
        <dbReference type="ARBA" id="ARBA00023012"/>
    </source>
</evidence>
<evidence type="ECO:0000256" key="9">
    <source>
        <dbReference type="ARBA" id="ARBA00022777"/>
    </source>
</evidence>
<dbReference type="PROSITE" id="PS50885">
    <property type="entry name" value="HAMP"/>
    <property type="match status" value="1"/>
</dbReference>
<protein>
    <recommendedName>
        <fullName evidence="3">histidine kinase</fullName>
        <ecNumber evidence="3">2.7.13.3</ecNumber>
    </recommendedName>
</protein>
<dbReference type="InterPro" id="IPR036097">
    <property type="entry name" value="HisK_dim/P_sf"/>
</dbReference>
<evidence type="ECO:0000256" key="4">
    <source>
        <dbReference type="ARBA" id="ARBA00022475"/>
    </source>
</evidence>
<dbReference type="EC" id="2.7.13.3" evidence="3"/>
<feature type="transmembrane region" description="Helical" evidence="14">
    <location>
        <begin position="12"/>
        <end position="35"/>
    </location>
</feature>
<evidence type="ECO:0000256" key="3">
    <source>
        <dbReference type="ARBA" id="ARBA00012438"/>
    </source>
</evidence>
<dbReference type="RefSeq" id="WP_107556604.1">
    <property type="nucleotide sequence ID" value="NZ_PZFK01000002.1"/>
</dbReference>
<evidence type="ECO:0000313" key="18">
    <source>
        <dbReference type="Proteomes" id="UP000241209"/>
    </source>
</evidence>
<dbReference type="Proteomes" id="UP000241209">
    <property type="component" value="Unassembled WGS sequence"/>
</dbReference>
<dbReference type="CDD" id="cd00082">
    <property type="entry name" value="HisKA"/>
    <property type="match status" value="1"/>
</dbReference>
<evidence type="ECO:0000256" key="13">
    <source>
        <dbReference type="ARBA" id="ARBA00023136"/>
    </source>
</evidence>
<evidence type="ECO:0000256" key="5">
    <source>
        <dbReference type="ARBA" id="ARBA00022553"/>
    </source>
</evidence>
<keyword evidence="13 14" id="KW-0472">Membrane</keyword>
<evidence type="ECO:0000256" key="1">
    <source>
        <dbReference type="ARBA" id="ARBA00000085"/>
    </source>
</evidence>
<comment type="catalytic activity">
    <reaction evidence="1">
        <text>ATP + protein L-histidine = ADP + protein N-phospho-L-histidine.</text>
        <dbReference type="EC" id="2.7.13.3"/>
    </reaction>
</comment>
<evidence type="ECO:0000256" key="11">
    <source>
        <dbReference type="ARBA" id="ARBA00022989"/>
    </source>
</evidence>
<dbReference type="Pfam" id="PF00672">
    <property type="entry name" value="HAMP"/>
    <property type="match status" value="1"/>
</dbReference>
<evidence type="ECO:0000313" key="17">
    <source>
        <dbReference type="EMBL" id="PTI30984.1"/>
    </source>
</evidence>
<evidence type="ECO:0000256" key="7">
    <source>
        <dbReference type="ARBA" id="ARBA00022692"/>
    </source>
</evidence>
<dbReference type="PANTHER" id="PTHR45528:SF9">
    <property type="entry name" value="SENSOR HISTIDINE KINASE YBDK"/>
    <property type="match status" value="1"/>
</dbReference>
<sequence length="356" mass="41850">MSLKRKYFRIMILGLISIPVIFLTVNYIMLAVVLVTEQVLNVEIKDPFNGTILTFIAYSLFFMILFTLIVIGSRYIKKITKRINEMEKTVKLIAYDEELPKKLEVKNDKQDEIDELGQSINLLIDRLRYKEIELNERINDEKNHIDQISHDINTPLTALRLELFHLSQQYGIEDKNIEVSYDRIDYISKLIKNISVDRKENINYFYTFDNEVNIIEICKKILDKWEYLLKKKNIEIQYEVFDNEVVWLGEKLWYERLFENIIANIYEHSNAKNIKIMIKKTQVFIVDDGSGFNVQDYKNSKGLNIIQNIADRFSLQLSINSNNNGTQVILSNPSHAHDAVYIDQDTGEMTEDNPNE</sequence>
<dbReference type="Gene3D" id="1.10.287.130">
    <property type="match status" value="1"/>
</dbReference>
<feature type="transmembrane region" description="Helical" evidence="14">
    <location>
        <begin position="55"/>
        <end position="76"/>
    </location>
</feature>
<proteinExistence type="predicted"/>
<evidence type="ECO:0000259" key="15">
    <source>
        <dbReference type="PROSITE" id="PS50109"/>
    </source>
</evidence>
<evidence type="ECO:0000259" key="16">
    <source>
        <dbReference type="PROSITE" id="PS50885"/>
    </source>
</evidence>
<feature type="domain" description="Histidine kinase" evidence="15">
    <location>
        <begin position="147"/>
        <end position="336"/>
    </location>
</feature>
<dbReference type="SUPFAM" id="SSF47384">
    <property type="entry name" value="Homodimeric domain of signal transducing histidine kinase"/>
    <property type="match status" value="1"/>
</dbReference>
<comment type="caution">
    <text evidence="17">The sequence shown here is derived from an EMBL/GenBank/DDBJ whole genome shotgun (WGS) entry which is preliminary data.</text>
</comment>
<dbReference type="InterPro" id="IPR005467">
    <property type="entry name" value="His_kinase_dom"/>
</dbReference>
<dbReference type="PROSITE" id="PS50109">
    <property type="entry name" value="HIS_KIN"/>
    <property type="match status" value="1"/>
</dbReference>
<dbReference type="PANTHER" id="PTHR45528">
    <property type="entry name" value="SENSOR HISTIDINE KINASE CPXA"/>
    <property type="match status" value="1"/>
</dbReference>
<dbReference type="EMBL" id="PZFK01000002">
    <property type="protein sequence ID" value="PTI30984.1"/>
    <property type="molecule type" value="Genomic_DNA"/>
</dbReference>
<comment type="subcellular location">
    <subcellularLocation>
        <location evidence="2">Cell membrane</location>
        <topology evidence="2">Multi-pass membrane protein</topology>
    </subcellularLocation>
</comment>
<reference evidence="17 18" key="1">
    <citation type="journal article" date="2016" name="Front. Microbiol.">
        <title>Comprehensive Phylogenetic Analysis of Bovine Non-aureus Staphylococci Species Based on Whole-Genome Sequencing.</title>
        <authorList>
            <person name="Naushad S."/>
            <person name="Barkema H.W."/>
            <person name="Luby C."/>
            <person name="Condas L.A."/>
            <person name="Nobrega D.B."/>
            <person name="Carson D.A."/>
            <person name="De Buck J."/>
        </authorList>
    </citation>
    <scope>NUCLEOTIDE SEQUENCE [LARGE SCALE GENOMIC DNA]</scope>
    <source>
        <strain evidence="17 18">SNUC 2204</strain>
    </source>
</reference>
<keyword evidence="10" id="KW-0067">ATP-binding</keyword>
<dbReference type="InterPro" id="IPR036890">
    <property type="entry name" value="HATPase_C_sf"/>
</dbReference>
<feature type="domain" description="HAMP" evidence="16">
    <location>
        <begin position="77"/>
        <end position="132"/>
    </location>
</feature>
<dbReference type="GO" id="GO:0005524">
    <property type="term" value="F:ATP binding"/>
    <property type="evidence" value="ECO:0007669"/>
    <property type="project" value="UniProtKB-KW"/>
</dbReference>
<dbReference type="CDD" id="cd06225">
    <property type="entry name" value="HAMP"/>
    <property type="match status" value="1"/>
</dbReference>
<gene>
    <name evidence="17" type="ORF">BU072_01515</name>
</gene>
<dbReference type="GO" id="GO:0000155">
    <property type="term" value="F:phosphorelay sensor kinase activity"/>
    <property type="evidence" value="ECO:0007669"/>
    <property type="project" value="InterPro"/>
</dbReference>
<keyword evidence="5" id="KW-0597">Phosphoprotein</keyword>
<dbReference type="SUPFAM" id="SSF55874">
    <property type="entry name" value="ATPase domain of HSP90 chaperone/DNA topoisomerase II/histidine kinase"/>
    <property type="match status" value="1"/>
</dbReference>
<dbReference type="AlphaFoldDB" id="A0A2T4PWU5"/>
<organism evidence="17 18">
    <name type="scientific">Mammaliicoccus vitulinus</name>
    <dbReference type="NCBI Taxonomy" id="71237"/>
    <lineage>
        <taxon>Bacteria</taxon>
        <taxon>Bacillati</taxon>
        <taxon>Bacillota</taxon>
        <taxon>Bacilli</taxon>
        <taxon>Bacillales</taxon>
        <taxon>Staphylococcaceae</taxon>
        <taxon>Mammaliicoccus</taxon>
    </lineage>
</organism>
<dbReference type="InterPro" id="IPR050398">
    <property type="entry name" value="HssS/ArlS-like"/>
</dbReference>
<accession>A0A2T4PWU5</accession>
<evidence type="ECO:0000256" key="14">
    <source>
        <dbReference type="SAM" id="Phobius"/>
    </source>
</evidence>
<keyword evidence="9 17" id="KW-0418">Kinase</keyword>
<dbReference type="Gene3D" id="6.10.340.10">
    <property type="match status" value="1"/>
</dbReference>
<dbReference type="GO" id="GO:0005886">
    <property type="term" value="C:plasma membrane"/>
    <property type="evidence" value="ECO:0007669"/>
    <property type="project" value="UniProtKB-SubCell"/>
</dbReference>
<dbReference type="Gene3D" id="3.30.565.10">
    <property type="entry name" value="Histidine kinase-like ATPase, C-terminal domain"/>
    <property type="match status" value="1"/>
</dbReference>
<evidence type="ECO:0000256" key="2">
    <source>
        <dbReference type="ARBA" id="ARBA00004651"/>
    </source>
</evidence>